<evidence type="ECO:0000256" key="1">
    <source>
        <dbReference type="ARBA" id="ARBA00022490"/>
    </source>
</evidence>
<dbReference type="PROSITE" id="PS51192">
    <property type="entry name" value="HELICASE_ATP_BIND_1"/>
    <property type="match status" value="1"/>
</dbReference>
<dbReference type="InterPro" id="IPR004576">
    <property type="entry name" value="Mfd"/>
</dbReference>
<comment type="similarity">
    <text evidence="9">In the N-terminal section; belongs to the UvrB family.</text>
</comment>
<dbReference type="InterPro" id="IPR001650">
    <property type="entry name" value="Helicase_C-like"/>
</dbReference>
<dbReference type="HOGENOM" id="CLU_005122_1_4_0"/>
<keyword evidence="5" id="KW-0347">Helicase</keyword>
<evidence type="ECO:0000256" key="3">
    <source>
        <dbReference type="ARBA" id="ARBA00022763"/>
    </source>
</evidence>
<dbReference type="Gene3D" id="3.90.1150.50">
    <property type="entry name" value="Transcription-repair-coupling factor, D7 domain"/>
    <property type="match status" value="1"/>
</dbReference>
<keyword evidence="6 9" id="KW-0067">ATP-binding</keyword>
<comment type="function">
    <text evidence="9">Couples transcription and DNA repair by recognizing RNA polymerase (RNAP) stalled at DNA lesions. Mediates ATP-dependent release of RNAP and its truncated transcript from the DNA, and recruitment of nucleotide excision repair machinery to the damaged site.</text>
</comment>
<dbReference type="GO" id="GO:0006355">
    <property type="term" value="P:regulation of DNA-templated transcription"/>
    <property type="evidence" value="ECO:0007669"/>
    <property type="project" value="UniProtKB-UniRule"/>
</dbReference>
<keyword evidence="8 9" id="KW-0234">DNA repair</keyword>
<dbReference type="SUPFAM" id="SSF143517">
    <property type="entry name" value="TRCF domain-like"/>
    <property type="match status" value="1"/>
</dbReference>
<dbReference type="InterPro" id="IPR003711">
    <property type="entry name" value="CarD-like/TRCF_RID"/>
</dbReference>
<dbReference type="Pfam" id="PF00270">
    <property type="entry name" value="DEAD"/>
    <property type="match status" value="1"/>
</dbReference>
<dbReference type="KEGG" id="sns:VC03_00025"/>
<dbReference type="PATRIC" id="fig|1069640.6.peg.5"/>
<dbReference type="InterPro" id="IPR041471">
    <property type="entry name" value="UvrB_inter"/>
</dbReference>
<dbReference type="Pfam" id="PF00271">
    <property type="entry name" value="Helicase_C"/>
    <property type="match status" value="1"/>
</dbReference>
<dbReference type="InterPro" id="IPR037235">
    <property type="entry name" value="TRCF-like_C_D7"/>
</dbReference>
<keyword evidence="10" id="KW-0175">Coiled coil</keyword>
<dbReference type="InterPro" id="IPR014001">
    <property type="entry name" value="Helicase_ATP-bd"/>
</dbReference>
<evidence type="ECO:0000256" key="6">
    <source>
        <dbReference type="ARBA" id="ARBA00022840"/>
    </source>
</evidence>
<dbReference type="Gene3D" id="3.40.50.300">
    <property type="entry name" value="P-loop containing nucleotide triphosphate hydrolases"/>
    <property type="match status" value="2"/>
</dbReference>
<dbReference type="EC" id="3.6.4.-" evidence="9"/>
<dbReference type="InterPro" id="IPR027417">
    <property type="entry name" value="P-loop_NTPase"/>
</dbReference>
<dbReference type="Pfam" id="PF02559">
    <property type="entry name" value="CarD_TRCF_RID"/>
    <property type="match status" value="1"/>
</dbReference>
<proteinExistence type="inferred from homology"/>
<comment type="subcellular location">
    <subcellularLocation>
        <location evidence="9">Cytoplasm</location>
    </subcellularLocation>
</comment>
<evidence type="ECO:0000256" key="10">
    <source>
        <dbReference type="SAM" id="Coils"/>
    </source>
</evidence>
<dbReference type="GO" id="GO:0000716">
    <property type="term" value="P:transcription-coupled nucleotide-excision repair, DNA damage recognition"/>
    <property type="evidence" value="ECO:0007669"/>
    <property type="project" value="UniProtKB-UniRule"/>
</dbReference>
<name>A0A0E3UTE3_9FUSO</name>
<dbReference type="Pfam" id="PF17757">
    <property type="entry name" value="UvrB_inter"/>
    <property type="match status" value="1"/>
</dbReference>
<accession>A0A0E3UTE3</accession>
<dbReference type="GO" id="GO:0005737">
    <property type="term" value="C:cytoplasm"/>
    <property type="evidence" value="ECO:0007669"/>
    <property type="project" value="UniProtKB-SubCell"/>
</dbReference>
<dbReference type="SMART" id="SM00487">
    <property type="entry name" value="DEXDc"/>
    <property type="match status" value="1"/>
</dbReference>
<dbReference type="STRING" id="187101.VC03_00025"/>
<dbReference type="InterPro" id="IPR047112">
    <property type="entry name" value="RecG/Mfd"/>
</dbReference>
<keyword evidence="2 9" id="KW-0547">Nucleotide-binding</keyword>
<comment type="similarity">
    <text evidence="9">In the C-terminal section; belongs to the helicase family. RecG subfamily.</text>
</comment>
<dbReference type="HAMAP" id="MF_00969">
    <property type="entry name" value="TRCF"/>
    <property type="match status" value="1"/>
</dbReference>
<dbReference type="SMART" id="SM00490">
    <property type="entry name" value="HELICc"/>
    <property type="match status" value="1"/>
</dbReference>
<keyword evidence="4 9" id="KW-0378">Hydrolase</keyword>
<evidence type="ECO:0000259" key="11">
    <source>
        <dbReference type="PROSITE" id="PS51192"/>
    </source>
</evidence>
<dbReference type="Pfam" id="PF03461">
    <property type="entry name" value="TRCF"/>
    <property type="match status" value="1"/>
</dbReference>
<dbReference type="Proteomes" id="UP000033103">
    <property type="component" value="Chromosome"/>
</dbReference>
<dbReference type="GO" id="GO:0003684">
    <property type="term" value="F:damaged DNA binding"/>
    <property type="evidence" value="ECO:0007669"/>
    <property type="project" value="InterPro"/>
</dbReference>
<sequence length="892" mass="103882">MKKILKEEIEDIFKNIENTCIYISTSLKNMEYYEYILGKKGYNVTFFKTNVGSKKELIDINVRLINLLNKKKKNIIFIDFSLAMSIFFDKYDSFTLEVGKDYNLNKIEEKLQEYAYEKNYLITEMGQYSRRGDLIDVYSATMDNPIRLDFFDVELEKIKIFDIDTQRSYENLKEIQIYSNILRGDKVLITELTGKTTSFFIENLELVEHSLETMLLLDNNDKEKILARYEVLKEKSEIIEVALSENRNYQSEIEIKRKKELKKKMKYSSITELNKGDYVIHVEYGIGKYMGLKMMYDKEYLLIQYADDGELYVPVEKLYRIEKYINISNKEPELYKLGTKGFKKKHKKYKEEIEKVAKELIRIQAKRKKDNGICFMEDTVFQKQFEEKFEYLETEDQKKAIEDVKKDMQSYKIMDRIICGDVGYGKTEVAMRAAFKAIESGYQVALLAPTTILANQHYERFKKRFEGFPINIASYSRLSTRKGVLDDLISGKIDLLIGTHKILGDNVIFNNLGLLIIDEEQKFGVKHKEKIKEKKTNIDVLTLTATPIPRTLNLALLGIRDISVISTPPLQKLPIKTEILNFNDEEKLKKVILEEIKRDGQVFYISNDVKGMEDKVKYLKTLLPSFIGIEYIHGQLSAKEIKGKIDAFEKGEFQVLVASTIIENGIDIANANTIIIEGFNNLGLSQIYQLRGRVGRSKRQAYCYLLKSLKQTQKGLKKQESISEIENISSGGYVIAMEDMNIRGAGEILGNKQHGAIESFGYDLYIKLLNEEIKRQKGEITFNNFEVKMDLKDKGYIPNDYIKEAERIKIYKRIVELTKISEVDDIKDEIEDRFGKIPKVVNTFLDSVKIKIYCQKHKISKVEEKDDFLYFYFTNNVLKLSKKEVLEGEKDE</sequence>
<dbReference type="SUPFAM" id="SSF52540">
    <property type="entry name" value="P-loop containing nucleoside triphosphate hydrolases"/>
    <property type="match status" value="3"/>
</dbReference>
<reference evidence="13 14" key="1">
    <citation type="journal article" date="2012" name="BMC Genomics">
        <title>Genomic sequence analysis and characterization of Sneathia amnii sp. nov.</title>
        <authorList>
            <consortium name="Vaginal Microbiome Consortium (additional members)"/>
            <person name="Harwich M.D.Jr."/>
            <person name="Serrano M.G."/>
            <person name="Fettweis J.M."/>
            <person name="Alves J.M."/>
            <person name="Reimers M.A."/>
            <person name="Buck G.A."/>
            <person name="Jefferson K.K."/>
        </authorList>
    </citation>
    <scope>NUCLEOTIDE SEQUENCE [LARGE SCALE GENOMIC DNA]</scope>
    <source>
        <strain evidence="13 14">SN35</strain>
    </source>
</reference>
<dbReference type="Gene3D" id="2.40.10.170">
    <property type="match status" value="1"/>
</dbReference>
<dbReference type="EMBL" id="CP011280">
    <property type="protein sequence ID" value="AKC94999.1"/>
    <property type="molecule type" value="Genomic_DNA"/>
</dbReference>
<evidence type="ECO:0000256" key="4">
    <source>
        <dbReference type="ARBA" id="ARBA00022801"/>
    </source>
</evidence>
<dbReference type="SUPFAM" id="SSF141259">
    <property type="entry name" value="CarD-like"/>
    <property type="match status" value="1"/>
</dbReference>
<dbReference type="SMART" id="SM01058">
    <property type="entry name" value="CarD_TRCF"/>
    <property type="match status" value="1"/>
</dbReference>
<evidence type="ECO:0000313" key="13">
    <source>
        <dbReference type="EMBL" id="AKC94999.1"/>
    </source>
</evidence>
<dbReference type="OrthoDB" id="9804325at2"/>
<dbReference type="InterPro" id="IPR036101">
    <property type="entry name" value="CarD-like/TRCF_RID_sf"/>
</dbReference>
<keyword evidence="1 9" id="KW-0963">Cytoplasm</keyword>
<evidence type="ECO:0000256" key="9">
    <source>
        <dbReference type="HAMAP-Rule" id="MF_00969"/>
    </source>
</evidence>
<keyword evidence="3 9" id="KW-0227">DNA damage</keyword>
<gene>
    <name evidence="9" type="primary">mfd</name>
    <name evidence="13" type="ORF">VC03_00025</name>
</gene>
<evidence type="ECO:0000256" key="8">
    <source>
        <dbReference type="ARBA" id="ARBA00023204"/>
    </source>
</evidence>
<dbReference type="PANTHER" id="PTHR47964:SF1">
    <property type="entry name" value="ATP-DEPENDENT DNA HELICASE HOMOLOG RECG, CHLOROPLASTIC"/>
    <property type="match status" value="1"/>
</dbReference>
<evidence type="ECO:0000256" key="5">
    <source>
        <dbReference type="ARBA" id="ARBA00022806"/>
    </source>
</evidence>
<feature type="domain" description="Helicase ATP-binding" evidence="11">
    <location>
        <begin position="407"/>
        <end position="565"/>
    </location>
</feature>
<dbReference type="GO" id="GO:0016787">
    <property type="term" value="F:hydrolase activity"/>
    <property type="evidence" value="ECO:0007669"/>
    <property type="project" value="UniProtKB-KW"/>
</dbReference>
<dbReference type="GO" id="GO:0003678">
    <property type="term" value="F:DNA helicase activity"/>
    <property type="evidence" value="ECO:0007669"/>
    <property type="project" value="TreeGrafter"/>
</dbReference>
<dbReference type="InterPro" id="IPR005118">
    <property type="entry name" value="TRCF_C"/>
</dbReference>
<dbReference type="SMART" id="SM00982">
    <property type="entry name" value="TRCF"/>
    <property type="match status" value="1"/>
</dbReference>
<evidence type="ECO:0000313" key="14">
    <source>
        <dbReference type="Proteomes" id="UP000033103"/>
    </source>
</evidence>
<dbReference type="InterPro" id="IPR011545">
    <property type="entry name" value="DEAD/DEAH_box_helicase_dom"/>
</dbReference>
<keyword evidence="14" id="KW-1185">Reference proteome</keyword>
<dbReference type="Gene3D" id="3.30.2060.10">
    <property type="entry name" value="Penicillin-binding protein 1b domain"/>
    <property type="match status" value="1"/>
</dbReference>
<evidence type="ECO:0000259" key="12">
    <source>
        <dbReference type="PROSITE" id="PS51194"/>
    </source>
</evidence>
<dbReference type="GO" id="GO:0005524">
    <property type="term" value="F:ATP binding"/>
    <property type="evidence" value="ECO:0007669"/>
    <property type="project" value="UniProtKB-UniRule"/>
</dbReference>
<feature type="domain" description="Helicase C-terminal" evidence="12">
    <location>
        <begin position="587"/>
        <end position="741"/>
    </location>
</feature>
<dbReference type="AlphaFoldDB" id="A0A0E3UTE3"/>
<evidence type="ECO:0000256" key="2">
    <source>
        <dbReference type="ARBA" id="ARBA00022741"/>
    </source>
</evidence>
<protein>
    <recommendedName>
        <fullName evidence="9">Transcription-repair-coupling factor</fullName>
        <shortName evidence="9">TRCF</shortName>
        <ecNumber evidence="9">3.6.4.-</ecNumber>
    </recommendedName>
</protein>
<dbReference type="CDD" id="cd17991">
    <property type="entry name" value="DEXHc_TRCF"/>
    <property type="match status" value="1"/>
</dbReference>
<evidence type="ECO:0000256" key="7">
    <source>
        <dbReference type="ARBA" id="ARBA00023125"/>
    </source>
</evidence>
<dbReference type="PANTHER" id="PTHR47964">
    <property type="entry name" value="ATP-DEPENDENT DNA HELICASE HOMOLOG RECG, CHLOROPLASTIC"/>
    <property type="match status" value="1"/>
</dbReference>
<feature type="coiled-coil region" evidence="10">
    <location>
        <begin position="232"/>
        <end position="259"/>
    </location>
</feature>
<dbReference type="RefSeq" id="WP_046328105.1">
    <property type="nucleotide sequence ID" value="NZ_CP011280.1"/>
</dbReference>
<organism evidence="13 14">
    <name type="scientific">Sneathia vaginalis</name>
    <dbReference type="NCBI Taxonomy" id="187101"/>
    <lineage>
        <taxon>Bacteria</taxon>
        <taxon>Fusobacteriati</taxon>
        <taxon>Fusobacteriota</taxon>
        <taxon>Fusobacteriia</taxon>
        <taxon>Fusobacteriales</taxon>
        <taxon>Leptotrichiaceae</taxon>
        <taxon>Sneathia</taxon>
    </lineage>
</organism>
<keyword evidence="7 9" id="KW-0238">DNA-binding</keyword>
<dbReference type="PROSITE" id="PS51194">
    <property type="entry name" value="HELICASE_CTER"/>
    <property type="match status" value="1"/>
</dbReference>